<sequence>MQSKTCTACNTKFYSLTSDGFVKYFHRDKSLKSGFKYICKKCRSIYKKKLYKANPPKREIKPLLSKFCIVCSKPFQTKIEKIEVCCKECADFKKRVSSKLYKRENKYRENIKKQKLKELQSASKRRYHYKEDEIKFIKENINIYSTLYIAKKLGRTKIAIWEKIRKLKMQSKGKL</sequence>
<accession>A0ABY2V534</accession>
<dbReference type="EMBL" id="VBUC01000009">
    <property type="protein sequence ID" value="TLS99912.1"/>
    <property type="molecule type" value="Genomic_DNA"/>
</dbReference>
<evidence type="ECO:0000313" key="1">
    <source>
        <dbReference type="EMBL" id="TLS99912.1"/>
    </source>
</evidence>
<keyword evidence="2" id="KW-1185">Reference proteome</keyword>
<comment type="caution">
    <text evidence="1">The sequence shown here is derived from an EMBL/GenBank/DDBJ whole genome shotgun (WGS) entry which is preliminary data.</text>
</comment>
<reference evidence="1 2" key="1">
    <citation type="submission" date="2019-05" db="EMBL/GenBank/DDBJ databases">
        <title>Arcobacter cibarius and Arcobacter thereius providing challenges in identification an antibiotic susceptibility and Quinolone resistance.</title>
        <authorList>
            <person name="Busch A."/>
            <person name="Hanel I."/>
            <person name="Hotzel H."/>
            <person name="Tomaso H."/>
        </authorList>
    </citation>
    <scope>NUCLEOTIDE SEQUENCE [LARGE SCALE GENOMIC DNA]</scope>
    <source>
        <strain evidence="1 2">16CS0831-2</strain>
    </source>
</reference>
<organism evidence="1 2">
    <name type="scientific">Aliarcobacter cibarius</name>
    <dbReference type="NCBI Taxonomy" id="255507"/>
    <lineage>
        <taxon>Bacteria</taxon>
        <taxon>Pseudomonadati</taxon>
        <taxon>Campylobacterota</taxon>
        <taxon>Epsilonproteobacteria</taxon>
        <taxon>Campylobacterales</taxon>
        <taxon>Arcobacteraceae</taxon>
        <taxon>Aliarcobacter</taxon>
    </lineage>
</organism>
<evidence type="ECO:0000313" key="2">
    <source>
        <dbReference type="Proteomes" id="UP000305417"/>
    </source>
</evidence>
<proteinExistence type="predicted"/>
<protein>
    <submittedName>
        <fullName evidence="1">Uncharacterized protein</fullName>
    </submittedName>
</protein>
<name>A0ABY2V534_9BACT</name>
<dbReference type="RefSeq" id="WP_138108666.1">
    <property type="nucleotide sequence ID" value="NZ_VBUC01000009.1"/>
</dbReference>
<gene>
    <name evidence="1" type="ORF">FE247_05115</name>
</gene>
<dbReference type="Proteomes" id="UP000305417">
    <property type="component" value="Unassembled WGS sequence"/>
</dbReference>